<evidence type="ECO:0000313" key="3">
    <source>
        <dbReference type="EMBL" id="OUT23362.1"/>
    </source>
</evidence>
<feature type="coiled-coil region" evidence="1">
    <location>
        <begin position="192"/>
        <end position="315"/>
    </location>
</feature>
<accession>A0A1Z8JSG9</accession>
<sequence length="550" mass="63205">MSNNESLIPKLWKTPNSSPSRSSSQSKRVSGSPTSPSRIPILPSYKQRNNGGNMAVHRNRNKNTSVDDHLSLIQSHLSTEVAAERASIAMANKQIDQQLDLKRKHERHLKLLQRELNNVNARLQEYQLGIPIKESELKSETVNVENQIDELESQYELKKMEITKKFIHDEERFVKDLDALVEDAQTEDSQARDMKLAKLELLNEEKKSLMEKIGLAKGAFAEELQSLKEKYKDEEDKQRAKLGNLKETVLSERKKLQKQYDSLKREYDDLKEKDISTDGEILRCKSNIEATEKSIQELKYRLLDLRTLIDHLQSDLETASSLCTEFENGEFQSTKREWEEANDCLQLERYKRLKLEIQIRNVSGIPSILIMESKLNQSFKQSKLREFLKPDNYDWKLEVLTNMENSLNGISQSLIICNESDTKLAEMAQQVQSHLQKTVANNDRFKTSQVSIEIPLLSDLRKTYPQIPDIPTSYAAILLDNHNPITGASRCSLIFMVHISKSIQLSELPLFTITQTNLCATNVTDSWEPELIRITGIPPVTSRKAYEFLN</sequence>
<evidence type="ECO:0000313" key="4">
    <source>
        <dbReference type="Proteomes" id="UP000195871"/>
    </source>
</evidence>
<comment type="caution">
    <text evidence="3">The sequence shown here is derived from an EMBL/GenBank/DDBJ whole genome shotgun (WGS) entry which is preliminary data.</text>
</comment>
<proteinExistence type="predicted"/>
<name>A0A1Z8JSG9_PICKU</name>
<evidence type="ECO:0000256" key="1">
    <source>
        <dbReference type="SAM" id="Coils"/>
    </source>
</evidence>
<feature type="compositionally biased region" description="Low complexity" evidence="2">
    <location>
        <begin position="17"/>
        <end position="32"/>
    </location>
</feature>
<feature type="coiled-coil region" evidence="1">
    <location>
        <begin position="95"/>
        <end position="161"/>
    </location>
</feature>
<dbReference type="AlphaFoldDB" id="A0A1Z8JSG9"/>
<feature type="region of interest" description="Disordered" evidence="2">
    <location>
        <begin position="1"/>
        <end position="59"/>
    </location>
</feature>
<dbReference type="EMBL" id="NHMM01000002">
    <property type="protein sequence ID" value="OUT23362.1"/>
    <property type="molecule type" value="Genomic_DNA"/>
</dbReference>
<gene>
    <name evidence="3" type="ORF">CAS74_001680</name>
</gene>
<reference evidence="3 4" key="1">
    <citation type="submission" date="2017-05" db="EMBL/GenBank/DDBJ databases">
        <title>The Genome Sequence of Candida krusei Ckrusei653.</title>
        <authorList>
            <person name="Cuomo C."/>
            <person name="Forche A."/>
            <person name="Young S."/>
            <person name="Abouelleil A."/>
            <person name="Cao P."/>
            <person name="Chapman S."/>
            <person name="Cusick C."/>
            <person name="Shea T."/>
            <person name="Nusbaum C."/>
            <person name="Birren B."/>
        </authorList>
    </citation>
    <scope>NUCLEOTIDE SEQUENCE [LARGE SCALE GENOMIC DNA]</scope>
    <source>
        <strain evidence="3 4">Ckrusei653</strain>
    </source>
</reference>
<evidence type="ECO:0000256" key="2">
    <source>
        <dbReference type="SAM" id="MobiDB-lite"/>
    </source>
</evidence>
<keyword evidence="1" id="KW-0175">Coiled coil</keyword>
<dbReference type="Proteomes" id="UP000195871">
    <property type="component" value="Unassembled WGS sequence"/>
</dbReference>
<organism evidence="3 4">
    <name type="scientific">Pichia kudriavzevii</name>
    <name type="common">Yeast</name>
    <name type="synonym">Issatchenkia orientalis</name>
    <dbReference type="NCBI Taxonomy" id="4909"/>
    <lineage>
        <taxon>Eukaryota</taxon>
        <taxon>Fungi</taxon>
        <taxon>Dikarya</taxon>
        <taxon>Ascomycota</taxon>
        <taxon>Saccharomycotina</taxon>
        <taxon>Pichiomycetes</taxon>
        <taxon>Pichiales</taxon>
        <taxon>Pichiaceae</taxon>
        <taxon>Pichia</taxon>
    </lineage>
</organism>
<dbReference type="VEuPathDB" id="FungiDB:C5L36_0A04750"/>
<protein>
    <submittedName>
        <fullName evidence="3">Uncharacterized protein</fullName>
    </submittedName>
</protein>